<protein>
    <submittedName>
        <fullName evidence="2">Uncharacterized protein</fullName>
    </submittedName>
</protein>
<dbReference type="RefSeq" id="XP_008085091.1">
    <property type="nucleotide sequence ID" value="XM_008086900.1"/>
</dbReference>
<sequence length="197" mass="22339">MVLTRTATNSIPPHSYSELILQLNRTSITSPTRVTFAKDSPSPSTPSRKTLSSPRKPSRSPSSRHFFHPARPAPRRPIPIKATPKSPIRTTAHHAIHKSPRKSPKTPTSAQIRSYKKRNGRKVRFDESTFVTREMRVSESGTRELKRAENEIEIWRELLGMQGEGTGMGEVVRECLERAERRRDGLVGNMDVEMCEE</sequence>
<keyword evidence="3" id="KW-1185">Reference proteome</keyword>
<feature type="compositionally biased region" description="Basic residues" evidence="1">
    <location>
        <begin position="91"/>
        <end position="104"/>
    </location>
</feature>
<gene>
    <name evidence="2" type="ORF">GLAREA_04523</name>
</gene>
<name>S3CML2_GLAL2</name>
<dbReference type="AlphaFoldDB" id="S3CML2"/>
<dbReference type="HOGENOM" id="CLU_1384287_0_0_1"/>
<accession>S3CML2</accession>
<organism evidence="2 3">
    <name type="scientific">Glarea lozoyensis (strain ATCC 20868 / MF5171)</name>
    <dbReference type="NCBI Taxonomy" id="1116229"/>
    <lineage>
        <taxon>Eukaryota</taxon>
        <taxon>Fungi</taxon>
        <taxon>Dikarya</taxon>
        <taxon>Ascomycota</taxon>
        <taxon>Pezizomycotina</taxon>
        <taxon>Leotiomycetes</taxon>
        <taxon>Helotiales</taxon>
        <taxon>Helotiaceae</taxon>
        <taxon>Glarea</taxon>
    </lineage>
</organism>
<dbReference type="KEGG" id="glz:GLAREA_04523"/>
<evidence type="ECO:0000313" key="3">
    <source>
        <dbReference type="Proteomes" id="UP000016922"/>
    </source>
</evidence>
<dbReference type="Proteomes" id="UP000016922">
    <property type="component" value="Unassembled WGS sequence"/>
</dbReference>
<proteinExistence type="predicted"/>
<evidence type="ECO:0000313" key="2">
    <source>
        <dbReference type="EMBL" id="EPE27732.1"/>
    </source>
</evidence>
<reference evidence="2 3" key="1">
    <citation type="journal article" date="2013" name="BMC Genomics">
        <title>Genomics-driven discovery of the pneumocandin biosynthetic gene cluster in the fungus Glarea lozoyensis.</title>
        <authorList>
            <person name="Chen L."/>
            <person name="Yue Q."/>
            <person name="Zhang X."/>
            <person name="Xiang M."/>
            <person name="Wang C."/>
            <person name="Li S."/>
            <person name="Che Y."/>
            <person name="Ortiz-Lopez F.J."/>
            <person name="Bills G.F."/>
            <person name="Liu X."/>
            <person name="An Z."/>
        </authorList>
    </citation>
    <scope>NUCLEOTIDE SEQUENCE [LARGE SCALE GENOMIC DNA]</scope>
    <source>
        <strain evidence="3">ATCC 20868 / MF5171</strain>
    </source>
</reference>
<evidence type="ECO:0000256" key="1">
    <source>
        <dbReference type="SAM" id="MobiDB-lite"/>
    </source>
</evidence>
<feature type="region of interest" description="Disordered" evidence="1">
    <location>
        <begin position="31"/>
        <end position="121"/>
    </location>
</feature>
<dbReference type="GeneID" id="19463578"/>
<dbReference type="EMBL" id="KE145369">
    <property type="protein sequence ID" value="EPE27732.1"/>
    <property type="molecule type" value="Genomic_DNA"/>
</dbReference>
<feature type="compositionally biased region" description="Low complexity" evidence="1">
    <location>
        <begin position="46"/>
        <end position="64"/>
    </location>
</feature>